<keyword evidence="2" id="KW-1185">Reference proteome</keyword>
<dbReference type="Proteomes" id="UP001642484">
    <property type="component" value="Unassembled WGS sequence"/>
</dbReference>
<organism evidence="1 2">
    <name type="scientific">Durusdinium trenchii</name>
    <dbReference type="NCBI Taxonomy" id="1381693"/>
    <lineage>
        <taxon>Eukaryota</taxon>
        <taxon>Sar</taxon>
        <taxon>Alveolata</taxon>
        <taxon>Dinophyceae</taxon>
        <taxon>Suessiales</taxon>
        <taxon>Symbiodiniaceae</taxon>
        <taxon>Durusdinium</taxon>
    </lineage>
</organism>
<sequence>MVGRWHELEFREWHYTLHLASVMRSRPILAMLGAQKKHKDIERFSEMTLGTGAWFPEGKPVSKLEACMEVETISKAHSSSKRSGQNLFFVHPTVSSFVSAITHLLPASSCQLEFN</sequence>
<reference evidence="1 2" key="1">
    <citation type="submission" date="2024-02" db="EMBL/GenBank/DDBJ databases">
        <authorList>
            <person name="Chen Y."/>
            <person name="Shah S."/>
            <person name="Dougan E. K."/>
            <person name="Thang M."/>
            <person name="Chan C."/>
        </authorList>
    </citation>
    <scope>NUCLEOTIDE SEQUENCE [LARGE SCALE GENOMIC DNA]</scope>
</reference>
<comment type="caution">
    <text evidence="1">The sequence shown here is derived from an EMBL/GenBank/DDBJ whole genome shotgun (WGS) entry which is preliminary data.</text>
</comment>
<protein>
    <submittedName>
        <fullName evidence="1">Uncharacterized protein</fullName>
    </submittedName>
</protein>
<evidence type="ECO:0000313" key="1">
    <source>
        <dbReference type="EMBL" id="CAK9040127.1"/>
    </source>
</evidence>
<proteinExistence type="predicted"/>
<gene>
    <name evidence="1" type="ORF">CCMP2556_LOCUS21649</name>
</gene>
<name>A0ABP0LN68_9DINO</name>
<dbReference type="EMBL" id="CAXAMN010013224">
    <property type="protein sequence ID" value="CAK9040127.1"/>
    <property type="molecule type" value="Genomic_DNA"/>
</dbReference>
<evidence type="ECO:0000313" key="2">
    <source>
        <dbReference type="Proteomes" id="UP001642484"/>
    </source>
</evidence>
<accession>A0ABP0LN68</accession>